<evidence type="ECO:0000313" key="5">
    <source>
        <dbReference type="Proteomes" id="UP001305702"/>
    </source>
</evidence>
<dbReference type="CDD" id="cd01949">
    <property type="entry name" value="GGDEF"/>
    <property type="match status" value="1"/>
</dbReference>
<dbReference type="SUPFAM" id="SSF55073">
    <property type="entry name" value="Nucleotide cyclase"/>
    <property type="match status" value="1"/>
</dbReference>
<feature type="domain" description="PAS" evidence="1">
    <location>
        <begin position="14"/>
        <end position="56"/>
    </location>
</feature>
<dbReference type="CDD" id="cd00130">
    <property type="entry name" value="PAS"/>
    <property type="match status" value="2"/>
</dbReference>
<evidence type="ECO:0000259" key="2">
    <source>
        <dbReference type="PROSITE" id="PS50113"/>
    </source>
</evidence>
<dbReference type="SMART" id="SM00091">
    <property type="entry name" value="PAS"/>
    <property type="match status" value="2"/>
</dbReference>
<reference evidence="4 5" key="1">
    <citation type="submission" date="2022-02" db="EMBL/GenBank/DDBJ databases">
        <title>Paenibacillus sp. MBLB1776 Whole Genome Shotgun Sequencing.</title>
        <authorList>
            <person name="Hwang C.Y."/>
            <person name="Cho E.-S."/>
            <person name="Seo M.-J."/>
        </authorList>
    </citation>
    <scope>NUCLEOTIDE SEQUENCE [LARGE SCALE GENOMIC DNA]</scope>
    <source>
        <strain evidence="4 5">MBLB1776</strain>
    </source>
</reference>
<proteinExistence type="predicted"/>
<dbReference type="PANTHER" id="PTHR44757:SF2">
    <property type="entry name" value="BIOFILM ARCHITECTURE MAINTENANCE PROTEIN MBAA"/>
    <property type="match status" value="1"/>
</dbReference>
<dbReference type="EMBL" id="CP130318">
    <property type="protein sequence ID" value="WNQ11806.1"/>
    <property type="molecule type" value="Genomic_DNA"/>
</dbReference>
<keyword evidence="4" id="KW-0808">Transferase</keyword>
<dbReference type="Pfam" id="PF00990">
    <property type="entry name" value="GGDEF"/>
    <property type="match status" value="1"/>
</dbReference>
<dbReference type="EC" id="2.7.7.65" evidence="4"/>
<dbReference type="Gene3D" id="3.30.70.270">
    <property type="match status" value="1"/>
</dbReference>
<evidence type="ECO:0000259" key="3">
    <source>
        <dbReference type="PROSITE" id="PS50887"/>
    </source>
</evidence>
<dbReference type="InterPro" id="IPR029787">
    <property type="entry name" value="Nucleotide_cyclase"/>
</dbReference>
<dbReference type="NCBIfam" id="TIGR00229">
    <property type="entry name" value="sensory_box"/>
    <property type="match status" value="2"/>
</dbReference>
<dbReference type="RefSeq" id="WP_315605580.1">
    <property type="nucleotide sequence ID" value="NZ_CP130318.1"/>
</dbReference>
<dbReference type="GO" id="GO:0052621">
    <property type="term" value="F:diguanylate cyclase activity"/>
    <property type="evidence" value="ECO:0007669"/>
    <property type="project" value="UniProtKB-EC"/>
</dbReference>
<dbReference type="InterPro" id="IPR000700">
    <property type="entry name" value="PAS-assoc_C"/>
</dbReference>
<dbReference type="InterPro" id="IPR001610">
    <property type="entry name" value="PAC"/>
</dbReference>
<dbReference type="InterPro" id="IPR043128">
    <property type="entry name" value="Rev_trsase/Diguanyl_cyclase"/>
</dbReference>
<dbReference type="Pfam" id="PF08447">
    <property type="entry name" value="PAS_3"/>
    <property type="match status" value="1"/>
</dbReference>
<dbReference type="Pfam" id="PF13188">
    <property type="entry name" value="PAS_8"/>
    <property type="match status" value="1"/>
</dbReference>
<dbReference type="SUPFAM" id="SSF55785">
    <property type="entry name" value="PYP-like sensor domain (PAS domain)"/>
    <property type="match status" value="2"/>
</dbReference>
<dbReference type="NCBIfam" id="TIGR00254">
    <property type="entry name" value="GGDEF"/>
    <property type="match status" value="1"/>
</dbReference>
<dbReference type="InterPro" id="IPR052155">
    <property type="entry name" value="Biofilm_reg_signaling"/>
</dbReference>
<protein>
    <submittedName>
        <fullName evidence="4">Sensor domain-containing diguanylate cyclase</fullName>
        <ecNumber evidence="4">2.7.7.65</ecNumber>
    </submittedName>
</protein>
<name>A0AA96LGZ6_9BACL</name>
<feature type="domain" description="PAC" evidence="2">
    <location>
        <begin position="201"/>
        <end position="253"/>
    </location>
</feature>
<dbReference type="Gene3D" id="3.30.450.20">
    <property type="entry name" value="PAS domain"/>
    <property type="match status" value="2"/>
</dbReference>
<dbReference type="PROSITE" id="PS50112">
    <property type="entry name" value="PAS"/>
    <property type="match status" value="2"/>
</dbReference>
<dbReference type="InterPro" id="IPR013655">
    <property type="entry name" value="PAS_fold_3"/>
</dbReference>
<dbReference type="PROSITE" id="PS50887">
    <property type="entry name" value="GGDEF"/>
    <property type="match status" value="1"/>
</dbReference>
<evidence type="ECO:0000313" key="4">
    <source>
        <dbReference type="EMBL" id="WNQ11806.1"/>
    </source>
</evidence>
<dbReference type="PANTHER" id="PTHR44757">
    <property type="entry name" value="DIGUANYLATE CYCLASE DGCP"/>
    <property type="match status" value="1"/>
</dbReference>
<accession>A0AA96LGZ6</accession>
<dbReference type="PROSITE" id="PS50113">
    <property type="entry name" value="PAC"/>
    <property type="match status" value="1"/>
</dbReference>
<gene>
    <name evidence="4" type="ORF">MJA45_01755</name>
</gene>
<keyword evidence="5" id="KW-1185">Reference proteome</keyword>
<keyword evidence="4" id="KW-0548">Nucleotidyltransferase</keyword>
<dbReference type="InterPro" id="IPR000160">
    <property type="entry name" value="GGDEF_dom"/>
</dbReference>
<dbReference type="KEGG" id="paun:MJA45_01755"/>
<dbReference type="SMART" id="SM00086">
    <property type="entry name" value="PAC"/>
    <property type="match status" value="1"/>
</dbReference>
<dbReference type="Proteomes" id="UP001305702">
    <property type="component" value="Chromosome"/>
</dbReference>
<feature type="domain" description="GGDEF" evidence="3">
    <location>
        <begin position="282"/>
        <end position="408"/>
    </location>
</feature>
<dbReference type="InterPro" id="IPR035965">
    <property type="entry name" value="PAS-like_dom_sf"/>
</dbReference>
<dbReference type="InterPro" id="IPR000014">
    <property type="entry name" value="PAS"/>
</dbReference>
<sequence>MDNGIMPDNDLHQRTELLTYAFDHHPDGMAIVDGDGYFIEVNASLVHMLGYTEEKLRQKTWEHLVSRPACSGGGSVKSEAAVLHQRGHLVHVRMTCLPYEGKGKEGYKLLTLEEVTSPGQPEREGTSTQEMFTFLSEKSQNIISAYSPDRFFTYISPTVTDLLGYAPEEVVGQPAAAFNHPDDNIKLREHHQTVVLDQNTVRFTGRVRHKNGSYRWYETTVEYIRSVSGDILQVIGVGRDITERKEAEETIAHLAYHDMLTDLPNRRLFKSRVSLLLKESKGLHGLLVVDLNGFKDINDTFGHEMGDRLLVEVARRLAAAAESDGVVARWGGDEFTVLQPYLRNREDLMALQERIRKVLSGPLVVNGRSLAVTASVGAAFFPEDGDSLETLLGHADAAMYRVKHRGKR</sequence>
<dbReference type="SMART" id="SM00267">
    <property type="entry name" value="GGDEF"/>
    <property type="match status" value="1"/>
</dbReference>
<dbReference type="AlphaFoldDB" id="A0AA96LGZ6"/>
<evidence type="ECO:0000259" key="1">
    <source>
        <dbReference type="PROSITE" id="PS50112"/>
    </source>
</evidence>
<organism evidence="4 5">
    <name type="scientific">Paenibacillus aurantius</name>
    <dbReference type="NCBI Taxonomy" id="2918900"/>
    <lineage>
        <taxon>Bacteria</taxon>
        <taxon>Bacillati</taxon>
        <taxon>Bacillota</taxon>
        <taxon>Bacilli</taxon>
        <taxon>Bacillales</taxon>
        <taxon>Paenibacillaceae</taxon>
        <taxon>Paenibacillus</taxon>
    </lineage>
</organism>
<feature type="domain" description="PAS" evidence="1">
    <location>
        <begin position="128"/>
        <end position="198"/>
    </location>
</feature>